<dbReference type="Gene3D" id="3.30.160.60">
    <property type="entry name" value="Classic Zinc Finger"/>
    <property type="match status" value="6"/>
</dbReference>
<keyword evidence="5" id="KW-0805">Transcription regulation</keyword>
<evidence type="ECO:0000313" key="11">
    <source>
        <dbReference type="Proteomes" id="UP001497623"/>
    </source>
</evidence>
<feature type="domain" description="C2H2-type" evidence="9">
    <location>
        <begin position="903"/>
        <end position="930"/>
    </location>
</feature>
<evidence type="ECO:0000256" key="5">
    <source>
        <dbReference type="ARBA" id="ARBA00023015"/>
    </source>
</evidence>
<feature type="region of interest" description="Disordered" evidence="8">
    <location>
        <begin position="836"/>
        <end position="855"/>
    </location>
</feature>
<comment type="caution">
    <text evidence="10">The sequence shown here is derived from an EMBL/GenBank/DDBJ whole genome shotgun (WGS) entry which is preliminary data.</text>
</comment>
<evidence type="ECO:0000256" key="2">
    <source>
        <dbReference type="ARBA" id="ARBA00022737"/>
    </source>
</evidence>
<evidence type="ECO:0000256" key="7">
    <source>
        <dbReference type="PROSITE-ProRule" id="PRU00042"/>
    </source>
</evidence>
<feature type="region of interest" description="Disordered" evidence="8">
    <location>
        <begin position="1227"/>
        <end position="1292"/>
    </location>
</feature>
<sequence length="1298" mass="147920">MSSMIIITGKTSNMTNNQTTSALANSMGDKQICEDVGQQNIRGSNFENNESLNSTTEPTSETSKEELSVLEADRHLLKFNWTITSCVTKSNVLELVLPRNMLMTPGVDSFKRKLDKQLKKCPDEPRCSAIGLYIDMHASFKPEQKLHKTTVEHSGITVEHSGKDVSDWNFLEPQWNIQEPQWNIQGGGHLERMLVITTVEYSGTTVEHSGGTFRVWDFERELALKQYFVPTREYYLAESFVLQIIINTQFLLYDISQIFCQSSNHHCQSILLLPIISAEEFFSIDVCTAVRSTPHHGHHKNEKYLGSFDVIAQEKEDFSHYNLSRPVLNENIHSSQANLEFPHATSTVHAQTSEDSVEGSSSLEDKTNHSVSENHTHFDKSGISENHSHFPQLTVWHQDSNVYTQEESLSSDSSHLYPRQFYGQGFEVKGDSSTETYNTRIDMKGGSSESYNNRLGSQQMYSSRESLSKSKTGFSSAMSYYVSNYNPDNDVTISDDQSTQSFQCDEGINQGINFYSSRTADGKDSTHILLETENQNEGAYSKSYYLDNSSTYQDQTVNCRQQDIYYNDNSSDTQVSNCPQDMTIQHQFSHTAVLKEQSETQFTHLNDKENSESQFITSDKNDFVTQFSHQDSQSQFCSQNSMISNRLDNFEEDTASHNLSIITEDSVDTSHDTERQNNPSIDIQSYSHYFSSNCNLGDGEIRENQNIEKPRELFALELSEVKRSYAEGKVIEQDLENNLDDPDDPGCVLDDLCTPDPLDGNTPRQVQFKINRGFLSSNISQSSELEKHSTANAMGKGQLTSISQHSVSEHKVGNVENNNNNNDDVRYVLISNDSNINIKDDPENPNENHRRISGRVQKDKEEKCIESASIEINQRICDICDATFKIKKEYFNHMKEHFPGPPHHCDTCTSAFQRIYHLLDHRTLHQDLRPFKCTICNFSANRKFNLQEHMTLHKENRKFKCKTCGEQFARLQVLNTHETKHSNDRPFLCETCGWSGKTKHALIIHNKKHTGDLMTCKFSDCGYTTAKTSHLKEHMARHSNIRKFVCTQCCREFLTQSKLSRHLLTHNPEKPFKCSLCDCRYTRKDHLGTHMKKKHTKRTTVKKPPRKKQEKKKDSSHLDELKICKTNNKPKTRTRKRKCQQKKMFSDVENSNVSLQPQIPCTPPPTTLSEYPHSPTQYSNFPHSSHHNPDDPLMMGQLPDAWVLRQSPDDKTHAAWGLGAVSGMSPVTDALPSLQQSPPLHRGLGPSLTYQDPYHSPSYQTSPTSHFEALSPHSSLPYSNGQHSDESPLNFASYMKYN</sequence>
<dbReference type="PANTHER" id="PTHR24379:SF121">
    <property type="entry name" value="C2H2-TYPE DOMAIN-CONTAINING PROTEIN"/>
    <property type="match status" value="1"/>
</dbReference>
<protein>
    <recommendedName>
        <fullName evidence="9">C2H2-type domain-containing protein</fullName>
    </recommendedName>
</protein>
<feature type="compositionally biased region" description="Low complexity" evidence="8">
    <location>
        <begin position="44"/>
        <end position="61"/>
    </location>
</feature>
<feature type="domain" description="C2H2-type" evidence="9">
    <location>
        <begin position="1044"/>
        <end position="1071"/>
    </location>
</feature>
<feature type="domain" description="C2H2-type" evidence="9">
    <location>
        <begin position="931"/>
        <end position="958"/>
    </location>
</feature>
<feature type="compositionally biased region" description="Polar residues" evidence="8">
    <location>
        <begin position="343"/>
        <end position="362"/>
    </location>
</feature>
<keyword evidence="1" id="KW-0479">Metal-binding</keyword>
<keyword evidence="6" id="KW-0804">Transcription</keyword>
<dbReference type="SMART" id="SM00355">
    <property type="entry name" value="ZnF_C2H2"/>
    <property type="match status" value="8"/>
</dbReference>
<dbReference type="PROSITE" id="PS50157">
    <property type="entry name" value="ZINC_FINGER_C2H2_2"/>
    <property type="match status" value="7"/>
</dbReference>
<feature type="domain" description="C2H2-type" evidence="9">
    <location>
        <begin position="1072"/>
        <end position="1100"/>
    </location>
</feature>
<feature type="non-terminal residue" evidence="10">
    <location>
        <position position="1298"/>
    </location>
</feature>
<feature type="compositionally biased region" description="Polar residues" evidence="8">
    <location>
        <begin position="1148"/>
        <end position="1158"/>
    </location>
</feature>
<feature type="compositionally biased region" description="Polar residues" evidence="8">
    <location>
        <begin position="1272"/>
        <end position="1282"/>
    </location>
</feature>
<dbReference type="EMBL" id="CAXKWB010000481">
    <property type="protein sequence ID" value="CAL4060971.1"/>
    <property type="molecule type" value="Genomic_DNA"/>
</dbReference>
<dbReference type="PROSITE" id="PS00028">
    <property type="entry name" value="ZINC_FINGER_C2H2_1"/>
    <property type="match status" value="5"/>
</dbReference>
<evidence type="ECO:0000259" key="9">
    <source>
        <dbReference type="PROSITE" id="PS50157"/>
    </source>
</evidence>
<feature type="compositionally biased region" description="Basic and acidic residues" evidence="8">
    <location>
        <begin position="1111"/>
        <end position="1123"/>
    </location>
</feature>
<feature type="compositionally biased region" description="Basic residues" evidence="8">
    <location>
        <begin position="1128"/>
        <end position="1141"/>
    </location>
</feature>
<feature type="region of interest" description="Disordered" evidence="8">
    <location>
        <begin position="43"/>
        <end position="64"/>
    </location>
</feature>
<keyword evidence="3 7" id="KW-0863">Zinc-finger</keyword>
<dbReference type="SUPFAM" id="SSF57667">
    <property type="entry name" value="beta-beta-alpha zinc fingers"/>
    <property type="match status" value="4"/>
</dbReference>
<feature type="region of interest" description="Disordered" evidence="8">
    <location>
        <begin position="804"/>
        <end position="823"/>
    </location>
</feature>
<dbReference type="InterPro" id="IPR036236">
    <property type="entry name" value="Znf_C2H2_sf"/>
</dbReference>
<accession>A0AAV2PND9</accession>
<dbReference type="PANTHER" id="PTHR24379">
    <property type="entry name" value="KRAB AND ZINC FINGER DOMAIN-CONTAINING"/>
    <property type="match status" value="1"/>
</dbReference>
<keyword evidence="11" id="KW-1185">Reference proteome</keyword>
<dbReference type="InterPro" id="IPR013087">
    <property type="entry name" value="Znf_C2H2_type"/>
</dbReference>
<feature type="domain" description="C2H2-type" evidence="9">
    <location>
        <begin position="1014"/>
        <end position="1043"/>
    </location>
</feature>
<dbReference type="GO" id="GO:0008270">
    <property type="term" value="F:zinc ion binding"/>
    <property type="evidence" value="ECO:0007669"/>
    <property type="project" value="UniProtKB-KW"/>
</dbReference>
<dbReference type="Proteomes" id="UP001497623">
    <property type="component" value="Unassembled WGS sequence"/>
</dbReference>
<evidence type="ECO:0000256" key="1">
    <source>
        <dbReference type="ARBA" id="ARBA00022723"/>
    </source>
</evidence>
<evidence type="ECO:0000256" key="8">
    <source>
        <dbReference type="SAM" id="MobiDB-lite"/>
    </source>
</evidence>
<feature type="domain" description="C2H2-type" evidence="9">
    <location>
        <begin position="959"/>
        <end position="986"/>
    </location>
</feature>
<evidence type="ECO:0000256" key="3">
    <source>
        <dbReference type="ARBA" id="ARBA00022771"/>
    </source>
</evidence>
<evidence type="ECO:0000256" key="4">
    <source>
        <dbReference type="ARBA" id="ARBA00022833"/>
    </source>
</evidence>
<evidence type="ECO:0000256" key="6">
    <source>
        <dbReference type="ARBA" id="ARBA00023163"/>
    </source>
</evidence>
<keyword evidence="2" id="KW-0677">Repeat</keyword>
<feature type="region of interest" description="Disordered" evidence="8">
    <location>
        <begin position="343"/>
        <end position="384"/>
    </location>
</feature>
<feature type="compositionally biased region" description="Basic and acidic residues" evidence="8">
    <location>
        <begin position="838"/>
        <end position="855"/>
    </location>
</feature>
<dbReference type="FunFam" id="3.30.160.60:FF:000032">
    <property type="entry name" value="Krueppel-like factor 4"/>
    <property type="match status" value="1"/>
</dbReference>
<reference evidence="10 11" key="1">
    <citation type="submission" date="2024-05" db="EMBL/GenBank/DDBJ databases">
        <authorList>
            <person name="Wallberg A."/>
        </authorList>
    </citation>
    <scope>NUCLEOTIDE SEQUENCE [LARGE SCALE GENOMIC DNA]</scope>
</reference>
<evidence type="ECO:0000313" key="10">
    <source>
        <dbReference type="EMBL" id="CAL4060971.1"/>
    </source>
</evidence>
<gene>
    <name evidence="10" type="ORF">MNOR_LOCUS1721</name>
</gene>
<feature type="domain" description="C2H2-type" evidence="9">
    <location>
        <begin position="987"/>
        <end position="1014"/>
    </location>
</feature>
<feature type="compositionally biased region" description="Basic residues" evidence="8">
    <location>
        <begin position="1089"/>
        <end position="1110"/>
    </location>
</feature>
<feature type="compositionally biased region" description="Basic and acidic residues" evidence="8">
    <location>
        <begin position="363"/>
        <end position="384"/>
    </location>
</feature>
<name>A0AAV2PND9_MEGNR</name>
<feature type="region of interest" description="Disordered" evidence="8">
    <location>
        <begin position="1088"/>
        <end position="1158"/>
    </location>
</feature>
<proteinExistence type="predicted"/>
<organism evidence="10 11">
    <name type="scientific">Meganyctiphanes norvegica</name>
    <name type="common">Northern krill</name>
    <name type="synonym">Thysanopoda norvegica</name>
    <dbReference type="NCBI Taxonomy" id="48144"/>
    <lineage>
        <taxon>Eukaryota</taxon>
        <taxon>Metazoa</taxon>
        <taxon>Ecdysozoa</taxon>
        <taxon>Arthropoda</taxon>
        <taxon>Crustacea</taxon>
        <taxon>Multicrustacea</taxon>
        <taxon>Malacostraca</taxon>
        <taxon>Eumalacostraca</taxon>
        <taxon>Eucarida</taxon>
        <taxon>Euphausiacea</taxon>
        <taxon>Euphausiidae</taxon>
        <taxon>Meganyctiphanes</taxon>
    </lineage>
</organism>
<keyword evidence="4" id="KW-0862">Zinc</keyword>